<dbReference type="PIRSF" id="PIRSF000124">
    <property type="entry name" value="UDPglc_GDPman_dh"/>
    <property type="match status" value="1"/>
</dbReference>
<keyword evidence="1" id="KW-0560">Oxidoreductase</keyword>
<dbReference type="SUPFAM" id="SSF48179">
    <property type="entry name" value="6-phosphogluconate dehydrogenase C-terminal domain-like"/>
    <property type="match status" value="1"/>
</dbReference>
<dbReference type="Pfam" id="PF00984">
    <property type="entry name" value="UDPG_MGDP_dh"/>
    <property type="match status" value="1"/>
</dbReference>
<dbReference type="InterPro" id="IPR017476">
    <property type="entry name" value="UDP-Glc/GDP-Man"/>
</dbReference>
<feature type="domain" description="UDP-glucose/GDP-mannose dehydrogenase C-terminal" evidence="4">
    <location>
        <begin position="317"/>
        <end position="405"/>
    </location>
</feature>
<dbReference type="EMBL" id="JAQGLA010000020">
    <property type="protein sequence ID" value="MDA3626855.1"/>
    <property type="molecule type" value="Genomic_DNA"/>
</dbReference>
<dbReference type="Pfam" id="PF03720">
    <property type="entry name" value="UDPG_MGDP_dh_C"/>
    <property type="match status" value="1"/>
</dbReference>
<dbReference type="Proteomes" id="UP001210380">
    <property type="component" value="Unassembled WGS sequence"/>
</dbReference>
<dbReference type="InterPro" id="IPR008927">
    <property type="entry name" value="6-PGluconate_DH-like_C_sf"/>
</dbReference>
<organism evidence="5 6">
    <name type="scientific">Saccharopolyspora oryzae</name>
    <dbReference type="NCBI Taxonomy" id="2997343"/>
    <lineage>
        <taxon>Bacteria</taxon>
        <taxon>Bacillati</taxon>
        <taxon>Actinomycetota</taxon>
        <taxon>Actinomycetes</taxon>
        <taxon>Pseudonocardiales</taxon>
        <taxon>Pseudonocardiaceae</taxon>
        <taxon>Saccharopolyspora</taxon>
    </lineage>
</organism>
<reference evidence="5 6" key="1">
    <citation type="submission" date="2022-11" db="EMBL/GenBank/DDBJ databases">
        <title>Draft genome sequence of Saccharopolyspora sp. WRP15-2 isolated from rhizosphere soils of wild rice in Thailand.</title>
        <authorList>
            <person name="Duangmal K."/>
            <person name="Kammanee S."/>
            <person name="Muangham S."/>
        </authorList>
    </citation>
    <scope>NUCLEOTIDE SEQUENCE [LARGE SCALE GENOMIC DNA]</scope>
    <source>
        <strain evidence="5 6">WRP15-2</strain>
    </source>
</reference>
<accession>A0ABT4UYU2</accession>
<dbReference type="PIRSF" id="PIRSF500136">
    <property type="entry name" value="UDP_ManNAc_DH"/>
    <property type="match status" value="1"/>
</dbReference>
<evidence type="ECO:0000313" key="6">
    <source>
        <dbReference type="Proteomes" id="UP001210380"/>
    </source>
</evidence>
<dbReference type="InterPro" id="IPR014027">
    <property type="entry name" value="UDP-Glc/GDP-Man_DH_C"/>
</dbReference>
<dbReference type="Pfam" id="PF03721">
    <property type="entry name" value="UDPG_MGDP_dh_N"/>
    <property type="match status" value="1"/>
</dbReference>
<name>A0ABT4UYU2_9PSEU</name>
<dbReference type="SUPFAM" id="SSF51735">
    <property type="entry name" value="NAD(P)-binding Rossmann-fold domains"/>
    <property type="match status" value="1"/>
</dbReference>
<dbReference type="PANTHER" id="PTHR43491">
    <property type="entry name" value="UDP-N-ACETYL-D-MANNOSAMINE DEHYDROGENASE"/>
    <property type="match status" value="1"/>
</dbReference>
<dbReference type="Gene3D" id="3.40.50.720">
    <property type="entry name" value="NAD(P)-binding Rossmann-like Domain"/>
    <property type="match status" value="2"/>
</dbReference>
<keyword evidence="2" id="KW-0520">NAD</keyword>
<dbReference type="RefSeq" id="WP_270949469.1">
    <property type="nucleotide sequence ID" value="NZ_JAQGLA010000020.1"/>
</dbReference>
<evidence type="ECO:0000256" key="3">
    <source>
        <dbReference type="PIRNR" id="PIRNR000124"/>
    </source>
</evidence>
<comment type="similarity">
    <text evidence="3">Belongs to the UDP-glucose/GDP-mannose dehydrogenase family.</text>
</comment>
<comment type="caution">
    <text evidence="5">The sequence shown here is derived from an EMBL/GenBank/DDBJ whole genome shotgun (WGS) entry which is preliminary data.</text>
</comment>
<sequence length="417" mass="44793">MNRADVVVVGLGFVGVPLATAAARAGFRVCGVDATAEKLAQIEKSVERRTAAPELQAVLDAGRLELRRRGELPDADVYCLSVPTPMRADGSVDTSQLRDAAESVGKSMRKGALVLVHSTCAPGSLEEQIIPHIARKSRLLPGIDFHIAHAPERIDPARDVAATGLPRVVAGLTPQCTKAAAAFLRSIFDQVIPVSSIRTAEFVKTFENTFRLVNISLANELAEVCRGHDVDPVEIIEAAATKPYGFLPHRPGIGAGGGCIPVVTEFFRTSARQRGIIPPMVEAALAVNAAMPGRTVELIRDRLAQSWKLPLNRCRVLVVGITYKPDVIDIRNSCAIRVIDRLSAEAAGVDYYDPGIPLLRLGRGRMLRSTARLDATGFDVAVILTKHTSLDYSALRTGKLPVLDCSSGTPVPWEDHA</sequence>
<proteinExistence type="inferred from homology"/>
<dbReference type="InterPro" id="IPR014026">
    <property type="entry name" value="UDP-Glc/GDP-Man_DH_dimer"/>
</dbReference>
<dbReference type="InterPro" id="IPR036291">
    <property type="entry name" value="NAD(P)-bd_dom_sf"/>
</dbReference>
<dbReference type="SMART" id="SM00984">
    <property type="entry name" value="UDPG_MGDP_dh_C"/>
    <property type="match status" value="1"/>
</dbReference>
<dbReference type="InterPro" id="IPR001732">
    <property type="entry name" value="UDP-Glc/GDP-Man_DH_N"/>
</dbReference>
<dbReference type="InterPro" id="IPR036220">
    <property type="entry name" value="UDP-Glc/GDP-Man_DH_C_sf"/>
</dbReference>
<keyword evidence="6" id="KW-1185">Reference proteome</keyword>
<protein>
    <submittedName>
        <fullName evidence="5">Nucleotide sugar dehydrogenase</fullName>
    </submittedName>
</protein>
<dbReference type="SUPFAM" id="SSF52413">
    <property type="entry name" value="UDP-glucose/GDP-mannose dehydrogenase C-terminal domain"/>
    <property type="match status" value="1"/>
</dbReference>
<evidence type="ECO:0000313" key="5">
    <source>
        <dbReference type="EMBL" id="MDA3626855.1"/>
    </source>
</evidence>
<dbReference type="PANTHER" id="PTHR43491:SF1">
    <property type="entry name" value="UDP-N-ACETYL-D-MANNOSAMINE DEHYDROGENASE"/>
    <property type="match status" value="1"/>
</dbReference>
<evidence type="ECO:0000256" key="1">
    <source>
        <dbReference type="ARBA" id="ARBA00023002"/>
    </source>
</evidence>
<gene>
    <name evidence="5" type="ORF">OU415_15525</name>
</gene>
<evidence type="ECO:0000256" key="2">
    <source>
        <dbReference type="ARBA" id="ARBA00023027"/>
    </source>
</evidence>
<evidence type="ECO:0000259" key="4">
    <source>
        <dbReference type="SMART" id="SM00984"/>
    </source>
</evidence>
<dbReference type="NCBIfam" id="TIGR03026">
    <property type="entry name" value="NDP-sugDHase"/>
    <property type="match status" value="1"/>
</dbReference>
<dbReference type="InterPro" id="IPR028359">
    <property type="entry name" value="UDP_ManNAc/GlcNAc_DH"/>
</dbReference>